<dbReference type="GO" id="GO:0006000">
    <property type="term" value="P:fructose metabolic process"/>
    <property type="evidence" value="ECO:0007669"/>
    <property type="project" value="InterPro"/>
</dbReference>
<comment type="caution">
    <text evidence="4">The sequence shown here is derived from an EMBL/GenBank/DDBJ whole genome shotgun (WGS) entry which is preliminary data.</text>
</comment>
<evidence type="ECO:0000313" key="4">
    <source>
        <dbReference type="EMBL" id="CAH2350898.1"/>
    </source>
</evidence>
<keyword evidence="2" id="KW-0067">ATP-binding</keyword>
<dbReference type="AlphaFoldDB" id="A0A9P0VWG0"/>
<dbReference type="Pfam" id="PF01591">
    <property type="entry name" value="6PF2K"/>
    <property type="match status" value="1"/>
</dbReference>
<keyword evidence="5" id="KW-1185">Reference proteome</keyword>
<feature type="domain" description="6-phosphofructo-2-kinase" evidence="3">
    <location>
        <begin position="74"/>
        <end position="279"/>
    </location>
</feature>
<dbReference type="GO" id="GO:0005524">
    <property type="term" value="F:ATP binding"/>
    <property type="evidence" value="ECO:0007669"/>
    <property type="project" value="UniProtKB-KW"/>
</dbReference>
<dbReference type="GO" id="GO:0003873">
    <property type="term" value="F:6-phosphofructo-2-kinase activity"/>
    <property type="evidence" value="ECO:0007669"/>
    <property type="project" value="InterPro"/>
</dbReference>
<dbReference type="PANTHER" id="PTHR10606:SF32">
    <property type="entry name" value="6-PHOSPHOFRUCTO-2-KINASE 1"/>
    <property type="match status" value="1"/>
</dbReference>
<evidence type="ECO:0000259" key="3">
    <source>
        <dbReference type="Pfam" id="PF01591"/>
    </source>
</evidence>
<dbReference type="Proteomes" id="UP000837801">
    <property type="component" value="Unassembled WGS sequence"/>
</dbReference>
<organism evidence="4 5">
    <name type="scientific">[Candida] railenensis</name>
    <dbReference type="NCBI Taxonomy" id="45579"/>
    <lineage>
        <taxon>Eukaryota</taxon>
        <taxon>Fungi</taxon>
        <taxon>Dikarya</taxon>
        <taxon>Ascomycota</taxon>
        <taxon>Saccharomycotina</taxon>
        <taxon>Pichiomycetes</taxon>
        <taxon>Debaryomycetaceae</taxon>
        <taxon>Kurtzmaniella</taxon>
    </lineage>
</organism>
<sequence>MNSNNNTISSSSSNSSLDYMFGHKMTSNNCSMISTAATSVAMTPTGSFESHKINTNYATGDGSYFVKSVSISLQPKTIVILIGLPASGKSTICKQLASYLNGNGSFCKIYNTGDVRRQEHEKSSSFDNSDYFDPANISGKCQRDHFALMALDTMLQDLKSNKISCGFLDATNTTLERRRLLMSVIQNTSLVKIDNVVLFDVQVDDPSIINYNINGKAYNPDYRDKDYEYSIRDFKRRADNYHKAYVPINQEELEQYSGLLGEYISIKNAGEGYKFVDFKDKSRTTIDAKNINSGMDSNPSSTMELIEDFVKHYKEKQGKQYLEAVQSFYGK</sequence>
<evidence type="ECO:0000256" key="1">
    <source>
        <dbReference type="ARBA" id="ARBA00022741"/>
    </source>
</evidence>
<dbReference type="EMBL" id="CAKXYY010000002">
    <property type="protein sequence ID" value="CAH2350898.1"/>
    <property type="molecule type" value="Genomic_DNA"/>
</dbReference>
<dbReference type="InterPro" id="IPR027417">
    <property type="entry name" value="P-loop_NTPase"/>
</dbReference>
<dbReference type="OrthoDB" id="267323at2759"/>
<accession>A0A9P0VWG0</accession>
<dbReference type="InterPro" id="IPR003094">
    <property type="entry name" value="6Pfruct_kin"/>
</dbReference>
<evidence type="ECO:0000313" key="5">
    <source>
        <dbReference type="Proteomes" id="UP000837801"/>
    </source>
</evidence>
<dbReference type="GO" id="GO:0006003">
    <property type="term" value="P:fructose 2,6-bisphosphate metabolic process"/>
    <property type="evidence" value="ECO:0007669"/>
    <property type="project" value="InterPro"/>
</dbReference>
<evidence type="ECO:0000256" key="2">
    <source>
        <dbReference type="ARBA" id="ARBA00022840"/>
    </source>
</evidence>
<proteinExistence type="predicted"/>
<reference evidence="4" key="1">
    <citation type="submission" date="2022-03" db="EMBL/GenBank/DDBJ databases">
        <authorList>
            <person name="Legras J.-L."/>
            <person name="Devillers H."/>
            <person name="Grondin C."/>
        </authorList>
    </citation>
    <scope>NUCLEOTIDE SEQUENCE</scope>
    <source>
        <strain evidence="4">CLIB 1423</strain>
    </source>
</reference>
<dbReference type="SUPFAM" id="SSF52540">
    <property type="entry name" value="P-loop containing nucleoside triphosphate hydrolases"/>
    <property type="match status" value="1"/>
</dbReference>
<dbReference type="InterPro" id="IPR013079">
    <property type="entry name" value="6Phosfructo_kin"/>
</dbReference>
<name>A0A9P0VWG0_9ASCO</name>
<dbReference type="PANTHER" id="PTHR10606">
    <property type="entry name" value="6-PHOSPHOFRUCTO-2-KINASE/FRUCTOSE-2,6-BISPHOSPHATASE"/>
    <property type="match status" value="1"/>
</dbReference>
<protein>
    <submittedName>
        <fullName evidence="4">6-phosphofructo-2-kinase 2</fullName>
    </submittedName>
</protein>
<dbReference type="GO" id="GO:0005829">
    <property type="term" value="C:cytosol"/>
    <property type="evidence" value="ECO:0007669"/>
    <property type="project" value="TreeGrafter"/>
</dbReference>
<keyword evidence="1" id="KW-0547">Nucleotide-binding</keyword>
<gene>
    <name evidence="4" type="ORF">CLIB1423_02S07646</name>
</gene>
<dbReference type="Gene3D" id="3.40.50.300">
    <property type="entry name" value="P-loop containing nucleotide triphosphate hydrolases"/>
    <property type="match status" value="1"/>
</dbReference>